<dbReference type="KEGG" id="tom:BWR18_07430"/>
<dbReference type="OrthoDB" id="9855394at2"/>
<evidence type="ECO:0000313" key="3">
    <source>
        <dbReference type="Proteomes" id="UP000186336"/>
    </source>
</evidence>
<dbReference type="RefSeq" id="WP_076627393.1">
    <property type="nucleotide sequence ID" value="NZ_CP019312.1"/>
</dbReference>
<organism evidence="2 3">
    <name type="scientific">Tateyamaria omphalii</name>
    <dbReference type="NCBI Taxonomy" id="299262"/>
    <lineage>
        <taxon>Bacteria</taxon>
        <taxon>Pseudomonadati</taxon>
        <taxon>Pseudomonadota</taxon>
        <taxon>Alphaproteobacteria</taxon>
        <taxon>Rhodobacterales</taxon>
        <taxon>Roseobacteraceae</taxon>
        <taxon>Tateyamaria</taxon>
    </lineage>
</organism>
<proteinExistence type="predicted"/>
<feature type="transmembrane region" description="Helical" evidence="1">
    <location>
        <begin position="27"/>
        <end position="46"/>
    </location>
</feature>
<name>A0A1P8MU25_9RHOB</name>
<dbReference type="STRING" id="299262.BWR18_07430"/>
<keyword evidence="3" id="KW-1185">Reference proteome</keyword>
<dbReference type="EMBL" id="CP019312">
    <property type="protein sequence ID" value="APX11531.1"/>
    <property type="molecule type" value="Genomic_DNA"/>
</dbReference>
<evidence type="ECO:0000256" key="1">
    <source>
        <dbReference type="SAM" id="Phobius"/>
    </source>
</evidence>
<keyword evidence="1" id="KW-0812">Transmembrane</keyword>
<keyword evidence="1" id="KW-0472">Membrane</keyword>
<reference evidence="2 3" key="1">
    <citation type="submission" date="2017-01" db="EMBL/GenBank/DDBJ databases">
        <title>Complete genome of Tateyamaria omphalii DOK1-4 isolated from seawater in Dokdo.</title>
        <authorList>
            <person name="Kim J.H."/>
            <person name="Chi W.-J."/>
        </authorList>
    </citation>
    <scope>NUCLEOTIDE SEQUENCE [LARGE SCALE GENOMIC DNA]</scope>
    <source>
        <strain evidence="2 3">DOK1-4</strain>
    </source>
</reference>
<feature type="transmembrane region" description="Helical" evidence="1">
    <location>
        <begin position="52"/>
        <end position="72"/>
    </location>
</feature>
<protein>
    <submittedName>
        <fullName evidence="2">Uncharacterized protein</fullName>
    </submittedName>
</protein>
<keyword evidence="1" id="KW-1133">Transmembrane helix</keyword>
<dbReference type="Proteomes" id="UP000186336">
    <property type="component" value="Chromosome"/>
</dbReference>
<sequence>MDDHGSNIDRHVRIGAPDLWALKRAKALYGTVFSAILGALLFANIGHMLVPAWLVEFGFVGFIVGAAAYVALAARLTKTRSKDEYAQGVSRTDEEVRQALAEMRARKKWSK</sequence>
<evidence type="ECO:0000313" key="2">
    <source>
        <dbReference type="EMBL" id="APX11531.1"/>
    </source>
</evidence>
<dbReference type="AlphaFoldDB" id="A0A1P8MU25"/>
<gene>
    <name evidence="2" type="ORF">BWR18_07430</name>
</gene>
<accession>A0A1P8MU25</accession>